<sequence length="282" mass="31363">MRVILINPVLIKELKLRFRNAKSFVGVLFYLLAMSIFVFGFIYLQTAFSGNGFFRPADSIILFMMISFIQLGLILFITPGLTAGAISTEREKQTLNILLTTSQTSFQIIFGKLTSSVVFLLLLIIAGLPIYSLVFLYGGVSPGQVFMILMFDITTLLAFGSVGVMYSTVTRRTIVSMISTYGTMVFFAGMTAFFLLLSLQFNNAAGLYPENTVSPLSYFLGAINPVIVLLSLLEPQTLEEVYGLTGIRFPLWVTYVIFYSLLTAAALLVAVKTLRVNMHRYK</sequence>
<dbReference type="KEGG" id="pmar:B0X71_12670"/>
<feature type="transmembrane region" description="Helical" evidence="1">
    <location>
        <begin position="178"/>
        <end position="201"/>
    </location>
</feature>
<dbReference type="PANTHER" id="PTHR43471:SF12">
    <property type="entry name" value="HYPOTHETICAL MEMBRANE PROTEIN, CONSERVED"/>
    <property type="match status" value="1"/>
</dbReference>
<keyword evidence="3" id="KW-1185">Reference proteome</keyword>
<dbReference type="PANTHER" id="PTHR43471">
    <property type="entry name" value="ABC TRANSPORTER PERMEASE"/>
    <property type="match status" value="1"/>
</dbReference>
<gene>
    <name evidence="2" type="ORF">B0X71_12670</name>
</gene>
<keyword evidence="1" id="KW-0472">Membrane</keyword>
<feature type="transmembrane region" description="Helical" evidence="1">
    <location>
        <begin position="117"/>
        <end position="138"/>
    </location>
</feature>
<name>A0A1Q2L085_9BACL</name>
<dbReference type="Proteomes" id="UP000188184">
    <property type="component" value="Chromosome"/>
</dbReference>
<keyword evidence="1" id="KW-0812">Transmembrane</keyword>
<evidence type="ECO:0000313" key="2">
    <source>
        <dbReference type="EMBL" id="AQQ53858.1"/>
    </source>
</evidence>
<reference evidence="2 3" key="1">
    <citation type="submission" date="2017-02" db="EMBL/GenBank/DDBJ databases">
        <title>The complete genomic sequence of a novel cold adapted crude oil-degrading bacterium Planococcus qaidamina Y42.</title>
        <authorList>
            <person name="Yang R."/>
        </authorList>
    </citation>
    <scope>NUCLEOTIDE SEQUENCE [LARGE SCALE GENOMIC DNA]</scope>
    <source>
        <strain evidence="2 3">Y42</strain>
    </source>
</reference>
<feature type="transmembrane region" description="Helical" evidence="1">
    <location>
        <begin position="145"/>
        <end position="166"/>
    </location>
</feature>
<protein>
    <submittedName>
        <fullName evidence="2">ABC transporter permease</fullName>
    </submittedName>
</protein>
<dbReference type="RefSeq" id="WP_077589757.1">
    <property type="nucleotide sequence ID" value="NZ_CP019640.1"/>
</dbReference>
<accession>A0A1Q2L085</accession>
<dbReference type="EMBL" id="CP019640">
    <property type="protein sequence ID" value="AQQ53858.1"/>
    <property type="molecule type" value="Genomic_DNA"/>
</dbReference>
<keyword evidence="1" id="KW-1133">Transmembrane helix</keyword>
<evidence type="ECO:0000256" key="1">
    <source>
        <dbReference type="SAM" id="Phobius"/>
    </source>
</evidence>
<dbReference type="AlphaFoldDB" id="A0A1Q2L085"/>
<feature type="transmembrane region" description="Helical" evidence="1">
    <location>
        <begin position="252"/>
        <end position="271"/>
    </location>
</feature>
<organism evidence="2 3">
    <name type="scientific">Planococcus lenghuensis</name>
    <dbReference type="NCBI Taxonomy" id="2213202"/>
    <lineage>
        <taxon>Bacteria</taxon>
        <taxon>Bacillati</taxon>
        <taxon>Bacillota</taxon>
        <taxon>Bacilli</taxon>
        <taxon>Bacillales</taxon>
        <taxon>Caryophanaceae</taxon>
        <taxon>Planococcus</taxon>
    </lineage>
</organism>
<evidence type="ECO:0000313" key="3">
    <source>
        <dbReference type="Proteomes" id="UP000188184"/>
    </source>
</evidence>
<dbReference type="OrthoDB" id="9815855at2"/>
<feature type="transmembrane region" description="Helical" evidence="1">
    <location>
        <begin position="60"/>
        <end position="82"/>
    </location>
</feature>
<proteinExistence type="predicted"/>
<feature type="transmembrane region" description="Helical" evidence="1">
    <location>
        <begin position="24"/>
        <end position="48"/>
    </location>
</feature>